<protein>
    <submittedName>
        <fullName evidence="1">Uncharacterized protein</fullName>
    </submittedName>
</protein>
<dbReference type="STRING" id="237069.SAMN05216498_3006"/>
<gene>
    <name evidence="1" type="ORF">SAMN05216498_3006</name>
</gene>
<dbReference type="Proteomes" id="UP000199334">
    <property type="component" value="Unassembled WGS sequence"/>
</dbReference>
<sequence length="202" mass="23534">MSCFSSNAKQLSVIFHLIEPDLRELSEIEQLPDEKAEQAIELIFWLQIFNQPHQSPSENFFQDFIHDNQSYFSKKPILLSWFKACQEAIPKFYFVGQYLGTNAFVAVDIESEKTIEVILPNPKIKSPKEGTIVANLLLPYPDHLYFPVTDFYTFNPQATHEIATHIQQYLDELSENPDQYENFLLMFLELLDVEKYTLDGSK</sequence>
<evidence type="ECO:0000313" key="2">
    <source>
        <dbReference type="Proteomes" id="UP000199334"/>
    </source>
</evidence>
<reference evidence="1 2" key="1">
    <citation type="submission" date="2016-10" db="EMBL/GenBank/DDBJ databases">
        <authorList>
            <person name="de Groot N.N."/>
        </authorList>
    </citation>
    <scope>NUCLEOTIDE SEQUENCE [LARGE SCALE GENOMIC DNA]</scope>
    <source>
        <strain evidence="1 2">CGMCC 1.3442</strain>
    </source>
</reference>
<organism evidence="1 2">
    <name type="scientific">Tenuibacillus multivorans</name>
    <dbReference type="NCBI Taxonomy" id="237069"/>
    <lineage>
        <taxon>Bacteria</taxon>
        <taxon>Bacillati</taxon>
        <taxon>Bacillota</taxon>
        <taxon>Bacilli</taxon>
        <taxon>Bacillales</taxon>
        <taxon>Bacillaceae</taxon>
        <taxon>Tenuibacillus</taxon>
    </lineage>
</organism>
<name>A0A1H0DZT6_9BACI</name>
<keyword evidence="2" id="KW-1185">Reference proteome</keyword>
<dbReference type="RefSeq" id="WP_093857399.1">
    <property type="nucleotide sequence ID" value="NZ_BJVZ01000005.1"/>
</dbReference>
<dbReference type="OrthoDB" id="2848405at2"/>
<dbReference type="AlphaFoldDB" id="A0A1H0DZT6"/>
<dbReference type="EMBL" id="FNIG01000008">
    <property type="protein sequence ID" value="SDN75598.1"/>
    <property type="molecule type" value="Genomic_DNA"/>
</dbReference>
<accession>A0A1H0DZT6</accession>
<proteinExistence type="predicted"/>
<evidence type="ECO:0000313" key="1">
    <source>
        <dbReference type="EMBL" id="SDN75598.1"/>
    </source>
</evidence>